<evidence type="ECO:0000256" key="2">
    <source>
        <dbReference type="ARBA" id="ARBA00022481"/>
    </source>
</evidence>
<dbReference type="CDD" id="cd06225">
    <property type="entry name" value="HAMP"/>
    <property type="match status" value="1"/>
</dbReference>
<dbReference type="FunFam" id="1.10.287.950:FF:000001">
    <property type="entry name" value="Methyl-accepting chemotaxis sensory transducer"/>
    <property type="match status" value="1"/>
</dbReference>
<keyword evidence="8" id="KW-1133">Transmembrane helix</keyword>
<evidence type="ECO:0000313" key="11">
    <source>
        <dbReference type="EMBL" id="SFH39662.1"/>
    </source>
</evidence>
<evidence type="ECO:0000259" key="10">
    <source>
        <dbReference type="PROSITE" id="PS50885"/>
    </source>
</evidence>
<sequence>MLTQRFQSLLNTGLSLQLMVLEDEDFSGYRSGQTRVSEMSQAFIDSADTFFQTSQRSGNALVTRFQSSSGWMDRAIVVAVVLALILIGTVLWGVTRNVIRPLRHIGEHFERIAQGDLSAIPAHRSRNEIGKLYQGLGKMQQSLATTVARVRSSGQEVHDGAHHIANGNEDLSSRTEQQSATLVETASSMDELTSTVSQNADNARQASRLAASAAQTAHQGGEVIGDVIDTMQAIDHSARQVNDIIGVIDEIAFQTNILALNASVEAARAGEQGRGFAVVAGEVRALAGRSANAASQVRTLLQASSEKIANGTALVDQAGKTMQEIVTEIQRVNDIMEEIAAASSEQSLGIGQVNQAISQMERATQQNTQLVLEAADASQALERAAVALRDSVAHFHLAENGGNGAETLQPTLPAPEAKRLPTAEEARNVSLEPA</sequence>
<dbReference type="PRINTS" id="PR00260">
    <property type="entry name" value="CHEMTRNSDUCR"/>
</dbReference>
<dbReference type="InterPro" id="IPR003660">
    <property type="entry name" value="HAMP_dom"/>
</dbReference>
<dbReference type="STRING" id="442341.SAMN04487959_103276"/>
<dbReference type="EMBL" id="FOPY01000003">
    <property type="protein sequence ID" value="SFH39662.1"/>
    <property type="molecule type" value="Genomic_DNA"/>
</dbReference>
<keyword evidence="2" id="KW-0488">Methylation</keyword>
<protein>
    <submittedName>
        <fullName evidence="11">Methyl-accepting chemotaxis sensory transducer with TarH sensor</fullName>
    </submittedName>
</protein>
<dbReference type="PANTHER" id="PTHR43531">
    <property type="entry name" value="PROTEIN ICFG"/>
    <property type="match status" value="1"/>
</dbReference>
<dbReference type="PROSITE" id="PS50885">
    <property type="entry name" value="HAMP"/>
    <property type="match status" value="1"/>
</dbReference>
<accession>A0A1I2ZP70</accession>
<evidence type="ECO:0000256" key="3">
    <source>
        <dbReference type="ARBA" id="ARBA00023224"/>
    </source>
</evidence>
<keyword evidence="3 5" id="KW-0807">Transducer</keyword>
<dbReference type="PANTHER" id="PTHR43531:SF14">
    <property type="entry name" value="METHYL-ACCEPTING CHEMOTAXIS PROTEIN I-RELATED"/>
    <property type="match status" value="1"/>
</dbReference>
<dbReference type="Pfam" id="PF00672">
    <property type="entry name" value="HAMP"/>
    <property type="match status" value="1"/>
</dbReference>
<feature type="region of interest" description="Disordered" evidence="7">
    <location>
        <begin position="400"/>
        <end position="434"/>
    </location>
</feature>
<dbReference type="InterPro" id="IPR004090">
    <property type="entry name" value="Chemotax_Me-accpt_rcpt"/>
</dbReference>
<keyword evidence="8" id="KW-0812">Transmembrane</keyword>
<feature type="domain" description="Methyl-accepting transducer" evidence="9">
    <location>
        <begin position="153"/>
        <end position="382"/>
    </location>
</feature>
<evidence type="ECO:0000256" key="7">
    <source>
        <dbReference type="SAM" id="MobiDB-lite"/>
    </source>
</evidence>
<feature type="transmembrane region" description="Helical" evidence="8">
    <location>
        <begin position="75"/>
        <end position="94"/>
    </location>
</feature>
<gene>
    <name evidence="11" type="ORF">SAMN04487959_103276</name>
</gene>
<name>A0A1I2ZP70_9GAMM</name>
<comment type="similarity">
    <text evidence="4">Belongs to the methyl-accepting chemotaxis (MCP) protein family.</text>
</comment>
<dbReference type="GO" id="GO:0007165">
    <property type="term" value="P:signal transduction"/>
    <property type="evidence" value="ECO:0007669"/>
    <property type="project" value="UniProtKB-KW"/>
</dbReference>
<dbReference type="GO" id="GO:0004888">
    <property type="term" value="F:transmembrane signaling receptor activity"/>
    <property type="evidence" value="ECO:0007669"/>
    <property type="project" value="InterPro"/>
</dbReference>
<reference evidence="11 12" key="1">
    <citation type="submission" date="2016-10" db="EMBL/GenBank/DDBJ databases">
        <authorList>
            <person name="de Groot N.N."/>
        </authorList>
    </citation>
    <scope>NUCLEOTIDE SEQUENCE [LARGE SCALE GENOMIC DNA]</scope>
    <source>
        <strain evidence="11 12">CGMCC 1.6848</strain>
    </source>
</reference>
<dbReference type="CDD" id="cd11386">
    <property type="entry name" value="MCP_signal"/>
    <property type="match status" value="1"/>
</dbReference>
<dbReference type="AlphaFoldDB" id="A0A1I2ZP70"/>
<comment type="subcellular location">
    <subcellularLocation>
        <location evidence="1">Membrane</location>
    </subcellularLocation>
</comment>
<evidence type="ECO:0000256" key="1">
    <source>
        <dbReference type="ARBA" id="ARBA00004370"/>
    </source>
</evidence>
<feature type="coiled-coil region" evidence="6">
    <location>
        <begin position="353"/>
        <end position="380"/>
    </location>
</feature>
<evidence type="ECO:0000259" key="9">
    <source>
        <dbReference type="PROSITE" id="PS50111"/>
    </source>
</evidence>
<dbReference type="PROSITE" id="PS50111">
    <property type="entry name" value="CHEMOTAXIS_TRANSDUC_2"/>
    <property type="match status" value="1"/>
</dbReference>
<dbReference type="RefSeq" id="WP_244890875.1">
    <property type="nucleotide sequence ID" value="NZ_FOPY01000003.1"/>
</dbReference>
<evidence type="ECO:0000256" key="8">
    <source>
        <dbReference type="SAM" id="Phobius"/>
    </source>
</evidence>
<evidence type="ECO:0000256" key="4">
    <source>
        <dbReference type="ARBA" id="ARBA00029447"/>
    </source>
</evidence>
<dbReference type="SMART" id="SM00304">
    <property type="entry name" value="HAMP"/>
    <property type="match status" value="1"/>
</dbReference>
<evidence type="ECO:0000256" key="5">
    <source>
        <dbReference type="PROSITE-ProRule" id="PRU00284"/>
    </source>
</evidence>
<dbReference type="Pfam" id="PF00015">
    <property type="entry name" value="MCPsignal"/>
    <property type="match status" value="1"/>
</dbReference>
<keyword evidence="8" id="KW-0472">Membrane</keyword>
<dbReference type="Proteomes" id="UP000199040">
    <property type="component" value="Unassembled WGS sequence"/>
</dbReference>
<dbReference type="InterPro" id="IPR051310">
    <property type="entry name" value="MCP_chemotaxis"/>
</dbReference>
<dbReference type="SUPFAM" id="SSF58104">
    <property type="entry name" value="Methyl-accepting chemotaxis protein (MCP) signaling domain"/>
    <property type="match status" value="1"/>
</dbReference>
<evidence type="ECO:0000313" key="12">
    <source>
        <dbReference type="Proteomes" id="UP000199040"/>
    </source>
</evidence>
<organism evidence="11 12">
    <name type="scientific">Modicisalibacter xianhensis</name>
    <dbReference type="NCBI Taxonomy" id="442341"/>
    <lineage>
        <taxon>Bacteria</taxon>
        <taxon>Pseudomonadati</taxon>
        <taxon>Pseudomonadota</taxon>
        <taxon>Gammaproteobacteria</taxon>
        <taxon>Oceanospirillales</taxon>
        <taxon>Halomonadaceae</taxon>
        <taxon>Modicisalibacter</taxon>
    </lineage>
</organism>
<feature type="domain" description="HAMP" evidence="10">
    <location>
        <begin position="96"/>
        <end position="148"/>
    </location>
</feature>
<keyword evidence="12" id="KW-1185">Reference proteome</keyword>
<dbReference type="GO" id="GO:0005886">
    <property type="term" value="C:plasma membrane"/>
    <property type="evidence" value="ECO:0007669"/>
    <property type="project" value="TreeGrafter"/>
</dbReference>
<proteinExistence type="inferred from homology"/>
<dbReference type="InterPro" id="IPR004089">
    <property type="entry name" value="MCPsignal_dom"/>
</dbReference>
<keyword evidence="6" id="KW-0175">Coiled coil</keyword>
<dbReference type="Gene3D" id="1.10.287.950">
    <property type="entry name" value="Methyl-accepting chemotaxis protein"/>
    <property type="match status" value="1"/>
</dbReference>
<dbReference type="SMART" id="SM00283">
    <property type="entry name" value="MA"/>
    <property type="match status" value="1"/>
</dbReference>
<dbReference type="GO" id="GO:0006935">
    <property type="term" value="P:chemotaxis"/>
    <property type="evidence" value="ECO:0007669"/>
    <property type="project" value="InterPro"/>
</dbReference>
<feature type="compositionally biased region" description="Basic and acidic residues" evidence="7">
    <location>
        <begin position="416"/>
        <end position="427"/>
    </location>
</feature>
<evidence type="ECO:0000256" key="6">
    <source>
        <dbReference type="SAM" id="Coils"/>
    </source>
</evidence>